<dbReference type="OrthoDB" id="6236246at2"/>
<evidence type="ECO:0000256" key="1">
    <source>
        <dbReference type="ARBA" id="ARBA00004418"/>
    </source>
</evidence>
<dbReference type="InterPro" id="IPR039246">
    <property type="entry name" value="Flagellar_FlgA"/>
</dbReference>
<evidence type="ECO:0000256" key="4">
    <source>
        <dbReference type="ARBA" id="ARBA00022729"/>
    </source>
</evidence>
<keyword evidence="7" id="KW-1005">Bacterial flagellum biogenesis</keyword>
<dbReference type="AlphaFoldDB" id="A0A368U1E0"/>
<keyword evidence="10" id="KW-1185">Reference proteome</keyword>
<comment type="subcellular location">
    <subcellularLocation>
        <location evidence="1 7">Periplasm</location>
    </subcellularLocation>
</comment>
<dbReference type="GO" id="GO:0044780">
    <property type="term" value="P:bacterial-type flagellum assembly"/>
    <property type="evidence" value="ECO:0007669"/>
    <property type="project" value="InterPro"/>
</dbReference>
<dbReference type="Gene3D" id="2.30.30.760">
    <property type="match status" value="1"/>
</dbReference>
<accession>A0A368U1E0</accession>
<proteinExistence type="inferred from homology"/>
<dbReference type="EMBL" id="QPII01000002">
    <property type="protein sequence ID" value="RCV90949.1"/>
    <property type="molecule type" value="Genomic_DNA"/>
</dbReference>
<keyword evidence="4 7" id="KW-0732">Signal</keyword>
<dbReference type="InterPro" id="IPR013974">
    <property type="entry name" value="SAF"/>
</dbReference>
<dbReference type="Pfam" id="PF17656">
    <property type="entry name" value="ChapFlgA_N"/>
    <property type="match status" value="1"/>
</dbReference>
<dbReference type="Gene3D" id="3.90.1210.10">
    <property type="entry name" value="Antifreeze-like/N-acetylneuraminic acid synthase C-terminal domain"/>
    <property type="match status" value="1"/>
</dbReference>
<comment type="similarity">
    <text evidence="2 7">Belongs to the FlgA family.</text>
</comment>
<evidence type="ECO:0000256" key="5">
    <source>
        <dbReference type="ARBA" id="ARBA00022764"/>
    </source>
</evidence>
<dbReference type="NCBIfam" id="TIGR03170">
    <property type="entry name" value="flgA_cterm"/>
    <property type="match status" value="1"/>
</dbReference>
<evidence type="ECO:0000313" key="10">
    <source>
        <dbReference type="Proteomes" id="UP000252405"/>
    </source>
</evidence>
<dbReference type="PANTHER" id="PTHR36307">
    <property type="entry name" value="FLAGELLA BASAL BODY P-RING FORMATION PROTEIN FLGA"/>
    <property type="match status" value="1"/>
</dbReference>
<evidence type="ECO:0000313" key="9">
    <source>
        <dbReference type="EMBL" id="RCV90949.1"/>
    </source>
</evidence>
<sequence length="232" mass="25321">MQRHPFKLPLTLWPLLASLVLLPGIAKADDDALLQAVHGFLYSEAQSLGEEIVIELHPPSARLPECVSPQPFMTREGELPLGRVSVGVRCGSDGRQVRYMQAEIGVLGEYPVLAATLNAGDTVRQEHLVQRQGNLAELPNNALLDSEQIIGQVATRTLRAGQPLQAHQFRSLPLVERNQRVVVEARGAGFRVSREGQALEPGGMGDRVRIRFDSREVVTGQVAGEGIVIVDF</sequence>
<comment type="caution">
    <text evidence="9">The sequence shown here is derived from an EMBL/GenBank/DDBJ whole genome shotgun (WGS) entry which is preliminary data.</text>
</comment>
<protein>
    <recommendedName>
        <fullName evidence="3 7">Flagella basal body P-ring formation protein FlgA</fullName>
    </recommendedName>
</protein>
<dbReference type="PANTHER" id="PTHR36307:SF1">
    <property type="entry name" value="FLAGELLA BASAL BODY P-RING FORMATION PROTEIN FLGA"/>
    <property type="match status" value="1"/>
</dbReference>
<comment type="function">
    <text evidence="6 7">Involved in the assembly process of the P-ring formation. It may associate with FlgF on the rod constituting a structure essential for the P-ring assembly or may act as a modulator protein for the P-ring assembly.</text>
</comment>
<evidence type="ECO:0000256" key="7">
    <source>
        <dbReference type="RuleBase" id="RU362063"/>
    </source>
</evidence>
<keyword evidence="9" id="KW-0969">Cilium</keyword>
<name>A0A368U1E0_9GAMM</name>
<keyword evidence="9" id="KW-0282">Flagellum</keyword>
<keyword evidence="9" id="KW-0966">Cell projection</keyword>
<evidence type="ECO:0000256" key="2">
    <source>
        <dbReference type="ARBA" id="ARBA00010474"/>
    </source>
</evidence>
<gene>
    <name evidence="9" type="ORF">DU505_03355</name>
</gene>
<evidence type="ECO:0000256" key="6">
    <source>
        <dbReference type="ARBA" id="ARBA00025643"/>
    </source>
</evidence>
<keyword evidence="5 7" id="KW-0574">Periplasm</keyword>
<feature type="signal peptide" evidence="7">
    <location>
        <begin position="1"/>
        <end position="28"/>
    </location>
</feature>
<reference evidence="9 10" key="1">
    <citation type="submission" date="2018-07" db="EMBL/GenBank/DDBJ databases">
        <title>Halomonas montanilacus sp. nov., isolated from Lake Pengyan on Tibetan Plateau.</title>
        <authorList>
            <person name="Lu H."/>
            <person name="Xing P."/>
            <person name="Wu Q."/>
        </authorList>
    </citation>
    <scope>NUCLEOTIDE SEQUENCE [LARGE SCALE GENOMIC DNA]</scope>
    <source>
        <strain evidence="9 10">PYC7W</strain>
    </source>
</reference>
<dbReference type="CDD" id="cd11614">
    <property type="entry name" value="SAF_CpaB_FlgA_like"/>
    <property type="match status" value="1"/>
</dbReference>
<dbReference type="Pfam" id="PF13144">
    <property type="entry name" value="ChapFlgA"/>
    <property type="match status" value="1"/>
</dbReference>
<dbReference type="InterPro" id="IPR041231">
    <property type="entry name" value="FlgA_N"/>
</dbReference>
<dbReference type="SMART" id="SM00858">
    <property type="entry name" value="SAF"/>
    <property type="match status" value="1"/>
</dbReference>
<dbReference type="InterPro" id="IPR017585">
    <property type="entry name" value="SAF_FlgA"/>
</dbReference>
<dbReference type="Proteomes" id="UP000252405">
    <property type="component" value="Unassembled WGS sequence"/>
</dbReference>
<evidence type="ECO:0000256" key="3">
    <source>
        <dbReference type="ARBA" id="ARBA00014754"/>
    </source>
</evidence>
<dbReference type="RefSeq" id="WP_114477590.1">
    <property type="nucleotide sequence ID" value="NZ_QPII01000002.1"/>
</dbReference>
<dbReference type="GO" id="GO:0042597">
    <property type="term" value="C:periplasmic space"/>
    <property type="evidence" value="ECO:0007669"/>
    <property type="project" value="UniProtKB-SubCell"/>
</dbReference>
<evidence type="ECO:0000259" key="8">
    <source>
        <dbReference type="SMART" id="SM00858"/>
    </source>
</evidence>
<organism evidence="9 10">
    <name type="scientific">Billgrantia montanilacus</name>
    <dbReference type="NCBI Taxonomy" id="2282305"/>
    <lineage>
        <taxon>Bacteria</taxon>
        <taxon>Pseudomonadati</taxon>
        <taxon>Pseudomonadota</taxon>
        <taxon>Gammaproteobacteria</taxon>
        <taxon>Oceanospirillales</taxon>
        <taxon>Halomonadaceae</taxon>
        <taxon>Billgrantia</taxon>
    </lineage>
</organism>
<feature type="domain" description="SAF" evidence="8">
    <location>
        <begin position="108"/>
        <end position="170"/>
    </location>
</feature>
<feature type="chain" id="PRO_5016477347" description="Flagella basal body P-ring formation protein FlgA" evidence="7">
    <location>
        <begin position="29"/>
        <end position="232"/>
    </location>
</feature>